<sequence length="212" mass="23122">MSKARLALALCCLLTAALCGCQTAKKIGAEFDPAQRPEQQAYLAVIEPDLAQAQDHDGVAMVMNAAALPLNAAVRQAQIQRRVAAFDLGPKAQAQAQAEAASALAKFHDVILSLYVPEDKWNNLASSEPTFVVYLQTPDGRKISPLDRRRLTRRTAIDEALYPFWGPWSKLYLMRFGLNDGDGKPLLAEGQNTVDLVISGAPGTLRLPLRLR</sequence>
<dbReference type="EMBL" id="CP002085">
    <property type="protein sequence ID" value="ADK84023.1"/>
    <property type="molecule type" value="Genomic_DNA"/>
</dbReference>
<dbReference type="STRING" id="644282.Deba_0651"/>
<keyword evidence="1" id="KW-0732">Signal</keyword>
<name>E1QEN7_DESB2</name>
<gene>
    <name evidence="2" type="ordered locus">Deba_0651</name>
</gene>
<keyword evidence="3" id="KW-1185">Reference proteome</keyword>
<dbReference type="AlphaFoldDB" id="E1QEN7"/>
<reference evidence="2 3" key="1">
    <citation type="journal article" date="2010" name="Stand. Genomic Sci.">
        <title>Complete genome sequence of Desulfarculus baarsii type strain (2st14).</title>
        <authorList>
            <person name="Sun H."/>
            <person name="Spring S."/>
            <person name="Lapidus A."/>
            <person name="Davenport K."/>
            <person name="Del Rio T.G."/>
            <person name="Tice H."/>
            <person name="Nolan M."/>
            <person name="Copeland A."/>
            <person name="Cheng J.F."/>
            <person name="Lucas S."/>
            <person name="Tapia R."/>
            <person name="Goodwin L."/>
            <person name="Pitluck S."/>
            <person name="Ivanova N."/>
            <person name="Pagani I."/>
            <person name="Mavromatis K."/>
            <person name="Ovchinnikova G."/>
            <person name="Pati A."/>
            <person name="Chen A."/>
            <person name="Palaniappan K."/>
            <person name="Hauser L."/>
            <person name="Chang Y.J."/>
            <person name="Jeffries C.D."/>
            <person name="Detter J.C."/>
            <person name="Han C."/>
            <person name="Rohde M."/>
            <person name="Brambilla E."/>
            <person name="Goker M."/>
            <person name="Woyke T."/>
            <person name="Bristow J."/>
            <person name="Eisen J.A."/>
            <person name="Markowitz V."/>
            <person name="Hugenholtz P."/>
            <person name="Kyrpides N.C."/>
            <person name="Klenk H.P."/>
            <person name="Land M."/>
        </authorList>
    </citation>
    <scope>NUCLEOTIDE SEQUENCE [LARGE SCALE GENOMIC DNA]</scope>
    <source>
        <strain evidence="3">ATCC 33931 / DSM 2075 / LMG 7858 / VKM B-1802 / 2st14</strain>
    </source>
</reference>
<dbReference type="PROSITE" id="PS51257">
    <property type="entry name" value="PROKAR_LIPOPROTEIN"/>
    <property type="match status" value="1"/>
</dbReference>
<evidence type="ECO:0000313" key="3">
    <source>
        <dbReference type="Proteomes" id="UP000009047"/>
    </source>
</evidence>
<evidence type="ECO:0000313" key="2">
    <source>
        <dbReference type="EMBL" id="ADK84023.1"/>
    </source>
</evidence>
<evidence type="ECO:0000256" key="1">
    <source>
        <dbReference type="SAM" id="SignalP"/>
    </source>
</evidence>
<proteinExistence type="predicted"/>
<dbReference type="RefSeq" id="WP_013257478.1">
    <property type="nucleotide sequence ID" value="NC_014365.1"/>
</dbReference>
<feature type="chain" id="PRO_5003150112" description="Lipoprotein" evidence="1">
    <location>
        <begin position="20"/>
        <end position="212"/>
    </location>
</feature>
<dbReference type="HOGENOM" id="CLU_1298107_0_0_7"/>
<evidence type="ECO:0008006" key="4">
    <source>
        <dbReference type="Google" id="ProtNLM"/>
    </source>
</evidence>
<dbReference type="KEGG" id="dbr:Deba_0651"/>
<dbReference type="Proteomes" id="UP000009047">
    <property type="component" value="Chromosome"/>
</dbReference>
<feature type="signal peptide" evidence="1">
    <location>
        <begin position="1"/>
        <end position="19"/>
    </location>
</feature>
<protein>
    <recommendedName>
        <fullName evidence="4">Lipoprotein</fullName>
    </recommendedName>
</protein>
<organism evidence="2 3">
    <name type="scientific">Desulfarculus baarsii (strain ATCC 33931 / DSM 2075 / LMG 7858 / VKM B-1802 / 2st14)</name>
    <dbReference type="NCBI Taxonomy" id="644282"/>
    <lineage>
        <taxon>Bacteria</taxon>
        <taxon>Pseudomonadati</taxon>
        <taxon>Thermodesulfobacteriota</taxon>
        <taxon>Desulfarculia</taxon>
        <taxon>Desulfarculales</taxon>
        <taxon>Desulfarculaceae</taxon>
        <taxon>Desulfarculus</taxon>
    </lineage>
</organism>
<dbReference type="OrthoDB" id="5518255at2"/>
<accession>E1QEN7</accession>